<evidence type="ECO:0000313" key="3">
    <source>
        <dbReference type="EMBL" id="CAK0832637.1"/>
    </source>
</evidence>
<dbReference type="SMART" id="SM00220">
    <property type="entry name" value="S_TKc"/>
    <property type="match status" value="1"/>
</dbReference>
<dbReference type="PANTHER" id="PTHR44167">
    <property type="entry name" value="OVARIAN-SPECIFIC SERINE/THREONINE-PROTEIN KINASE LOK-RELATED"/>
    <property type="match status" value="1"/>
</dbReference>
<evidence type="ECO:0000259" key="2">
    <source>
        <dbReference type="PROSITE" id="PS50011"/>
    </source>
</evidence>
<dbReference type="Gene3D" id="1.10.510.10">
    <property type="entry name" value="Transferase(Phosphotransferase) domain 1"/>
    <property type="match status" value="1"/>
</dbReference>
<dbReference type="InterPro" id="IPR011009">
    <property type="entry name" value="Kinase-like_dom_sf"/>
</dbReference>
<evidence type="ECO:0000313" key="4">
    <source>
        <dbReference type="Proteomes" id="UP001189429"/>
    </source>
</evidence>
<sequence length="482" mass="51212">MTRPDMALDVFEESWRDEQRGSPRWTRSTSSPSRQETMEAPPMVMCDGCGSRCELACALCAVCGAPPRLSIGGWSFVGETRPLYTLELSGPLLANSTVYFGRARRPGRQPCGTPQRGFAGMSRAAGGLLADREGEGLALARKTSGLLDDHEGDADQAKELLVAAKCVSYRSEAADVEMAWREIAVFRAFGSVHPHLLPLLFGGADGSGLVLLSPYAPGGDLYKLMYVGSGTYKCLEEKDGGYLTSQLLSGIAALHGARFLHGDIKPCNIYLTRVRDAYVAQLGDFGLTREVPLCEDGVPHVGGTSGYMAPEMVGQVVGVDGVMVTEGTQAGGDGCIVAVGTPRQVDGAMVSFAADLFALGVVVYQMMAGMSPFFPVSNVRAPLEFDGACWDPLDEEARSFVSMLLAKSPEARGTAEFALTHPWLALSSNRPRGVPRPPFAPKPADAIRFQPVSRTVGRGRSSPGAAKARLSLVRPSVCAAEA</sequence>
<feature type="domain" description="Protein kinase" evidence="2">
    <location>
        <begin position="140"/>
        <end position="424"/>
    </location>
</feature>
<dbReference type="PANTHER" id="PTHR44167:SF30">
    <property type="entry name" value="PHOSPHORYLASE KINASE"/>
    <property type="match status" value="1"/>
</dbReference>
<dbReference type="SUPFAM" id="SSF56112">
    <property type="entry name" value="Protein kinase-like (PK-like)"/>
    <property type="match status" value="1"/>
</dbReference>
<dbReference type="PROSITE" id="PS50011">
    <property type="entry name" value="PROTEIN_KINASE_DOM"/>
    <property type="match status" value="1"/>
</dbReference>
<accession>A0ABN9SLL4</accession>
<comment type="caution">
    <text evidence="3">The sequence shown here is derived from an EMBL/GenBank/DDBJ whole genome shotgun (WGS) entry which is preliminary data.</text>
</comment>
<feature type="compositionally biased region" description="Low complexity" evidence="1">
    <location>
        <begin position="22"/>
        <end position="34"/>
    </location>
</feature>
<protein>
    <recommendedName>
        <fullName evidence="2">Protein kinase domain-containing protein</fullName>
    </recommendedName>
</protein>
<gene>
    <name evidence="3" type="ORF">PCOR1329_LOCUS30603</name>
</gene>
<reference evidence="3" key="1">
    <citation type="submission" date="2023-10" db="EMBL/GenBank/DDBJ databases">
        <authorList>
            <person name="Chen Y."/>
            <person name="Shah S."/>
            <person name="Dougan E. K."/>
            <person name="Thang M."/>
            <person name="Chan C."/>
        </authorList>
    </citation>
    <scope>NUCLEOTIDE SEQUENCE [LARGE SCALE GENOMIC DNA]</scope>
</reference>
<proteinExistence type="predicted"/>
<feature type="region of interest" description="Disordered" evidence="1">
    <location>
        <begin position="15"/>
        <end position="39"/>
    </location>
</feature>
<dbReference type="InterPro" id="IPR008271">
    <property type="entry name" value="Ser/Thr_kinase_AS"/>
</dbReference>
<dbReference type="Proteomes" id="UP001189429">
    <property type="component" value="Unassembled WGS sequence"/>
</dbReference>
<dbReference type="PROSITE" id="PS00108">
    <property type="entry name" value="PROTEIN_KINASE_ST"/>
    <property type="match status" value="1"/>
</dbReference>
<evidence type="ECO:0000256" key="1">
    <source>
        <dbReference type="SAM" id="MobiDB-lite"/>
    </source>
</evidence>
<name>A0ABN9SLL4_9DINO</name>
<dbReference type="Pfam" id="PF00069">
    <property type="entry name" value="Pkinase"/>
    <property type="match status" value="2"/>
</dbReference>
<organism evidence="3 4">
    <name type="scientific">Prorocentrum cordatum</name>
    <dbReference type="NCBI Taxonomy" id="2364126"/>
    <lineage>
        <taxon>Eukaryota</taxon>
        <taxon>Sar</taxon>
        <taxon>Alveolata</taxon>
        <taxon>Dinophyceae</taxon>
        <taxon>Prorocentrales</taxon>
        <taxon>Prorocentraceae</taxon>
        <taxon>Prorocentrum</taxon>
    </lineage>
</organism>
<dbReference type="EMBL" id="CAUYUJ010011803">
    <property type="protein sequence ID" value="CAK0832637.1"/>
    <property type="molecule type" value="Genomic_DNA"/>
</dbReference>
<dbReference type="InterPro" id="IPR000719">
    <property type="entry name" value="Prot_kinase_dom"/>
</dbReference>
<keyword evidence="4" id="KW-1185">Reference proteome</keyword>